<organism evidence="1 2">
    <name type="scientific">Acinetobacter towneri</name>
    <dbReference type="NCBI Taxonomy" id="202956"/>
    <lineage>
        <taxon>Bacteria</taxon>
        <taxon>Pseudomonadati</taxon>
        <taxon>Pseudomonadota</taxon>
        <taxon>Gammaproteobacteria</taxon>
        <taxon>Moraxellales</taxon>
        <taxon>Moraxellaceae</taxon>
        <taxon>Acinetobacter</taxon>
    </lineage>
</organism>
<dbReference type="GO" id="GO:0003677">
    <property type="term" value="F:DNA binding"/>
    <property type="evidence" value="ECO:0007669"/>
    <property type="project" value="UniProtKB-KW"/>
</dbReference>
<keyword evidence="2" id="KW-1185">Reference proteome</keyword>
<dbReference type="Gene3D" id="3.90.1150.30">
    <property type="match status" value="1"/>
</dbReference>
<dbReference type="Proteomes" id="UP000663954">
    <property type="component" value="Chromosome"/>
</dbReference>
<keyword evidence="1" id="KW-0238">DNA-binding</keyword>
<dbReference type="EMBL" id="CP071770">
    <property type="protein sequence ID" value="QTD62313.1"/>
    <property type="molecule type" value="Genomic_DNA"/>
</dbReference>
<protein>
    <submittedName>
        <fullName evidence="1">MmcQ/YjbR family DNA-binding protein</fullName>
    </submittedName>
</protein>
<dbReference type="GeneID" id="64221401"/>
<dbReference type="InterPro" id="IPR038056">
    <property type="entry name" value="YjbR-like_sf"/>
</dbReference>
<dbReference type="RefSeq" id="WP_207973728.1">
    <property type="nucleotide sequence ID" value="NZ_CP071766.1"/>
</dbReference>
<dbReference type="PANTHER" id="PTHR35145">
    <property type="entry name" value="CYTOPLASMIC PROTEIN-RELATED"/>
    <property type="match status" value="1"/>
</dbReference>
<dbReference type="PANTHER" id="PTHR35145:SF1">
    <property type="entry name" value="CYTOPLASMIC PROTEIN"/>
    <property type="match status" value="1"/>
</dbReference>
<evidence type="ECO:0000313" key="1">
    <source>
        <dbReference type="EMBL" id="QTD62313.1"/>
    </source>
</evidence>
<evidence type="ECO:0000313" key="2">
    <source>
        <dbReference type="Proteomes" id="UP000663954"/>
    </source>
</evidence>
<name>A0ABX7TG24_9GAMM</name>
<dbReference type="SUPFAM" id="SSF142906">
    <property type="entry name" value="YjbR-like"/>
    <property type="match status" value="1"/>
</dbReference>
<dbReference type="Pfam" id="PF04237">
    <property type="entry name" value="YjbR"/>
    <property type="match status" value="1"/>
</dbReference>
<proteinExistence type="predicted"/>
<dbReference type="InterPro" id="IPR058532">
    <property type="entry name" value="YjbR/MT2646/Rv2570-like"/>
</dbReference>
<accession>A0ABX7TG24</accession>
<sequence length="132" mass="15028">MAQTQSSLHQIATSVAAQLPEVSLSEPFGDGCLVHKVFDKVFMLSLYLKGHAIINLKVQPEHGAMLRDFYPYIRAGWHMNKQHWISIFADDNLDEQLVQDLVLNSYELVVAKLRKVEKQRVGLIKAFHTKSP</sequence>
<gene>
    <name evidence="1" type="ORF">J4G45_03780</name>
</gene>
<dbReference type="InterPro" id="IPR007351">
    <property type="entry name" value="YjbR"/>
</dbReference>
<reference evidence="1 2" key="1">
    <citation type="journal article" date="2020" name="Front. Cell. Infect. Microbiol.">
        <title>Characterization of Three Porcine Acinetobacter towneri Strains Co-Harboring tet(X3) and bla OXA-58.</title>
        <authorList>
            <person name="Ma J."/>
            <person name="Wang J."/>
            <person name="Feng J."/>
            <person name="Liu Y."/>
            <person name="Yang B."/>
            <person name="Li R."/>
            <person name="Bai L."/>
            <person name="He T."/>
            <person name="Wang X."/>
            <person name="Yang Z."/>
        </authorList>
    </citation>
    <scope>NUCLEOTIDE SEQUENCE [LARGE SCALE GENOMIC DNA]</scope>
    <source>
        <strain evidence="1 2">GX5</strain>
    </source>
</reference>